<accession>A0A7I8VCP1</accession>
<keyword evidence="3" id="KW-1185">Reference proteome</keyword>
<proteinExistence type="predicted"/>
<feature type="compositionally biased region" description="Basic residues" evidence="1">
    <location>
        <begin position="51"/>
        <end position="65"/>
    </location>
</feature>
<dbReference type="InterPro" id="IPR051291">
    <property type="entry name" value="CIMAP"/>
</dbReference>
<comment type="caution">
    <text evidence="2">The sequence shown here is derived from an EMBL/GenBank/DDBJ whole genome shotgun (WGS) entry which is preliminary data.</text>
</comment>
<dbReference type="EMBL" id="CAJFCJ010000004">
    <property type="protein sequence ID" value="CAD5113672.1"/>
    <property type="molecule type" value="Genomic_DNA"/>
</dbReference>
<dbReference type="PANTHER" id="PTHR21580">
    <property type="entry name" value="SHIPPO-1-RELATED"/>
    <property type="match status" value="1"/>
</dbReference>
<feature type="compositionally biased region" description="Basic residues" evidence="1">
    <location>
        <begin position="87"/>
        <end position="96"/>
    </location>
</feature>
<evidence type="ECO:0000313" key="2">
    <source>
        <dbReference type="EMBL" id="CAD5113672.1"/>
    </source>
</evidence>
<feature type="compositionally biased region" description="Basic and acidic residues" evidence="1">
    <location>
        <begin position="77"/>
        <end position="86"/>
    </location>
</feature>
<feature type="region of interest" description="Disordered" evidence="1">
    <location>
        <begin position="1"/>
        <end position="20"/>
    </location>
</feature>
<reference evidence="2 3" key="1">
    <citation type="submission" date="2020-08" db="EMBL/GenBank/DDBJ databases">
        <authorList>
            <person name="Hejnol A."/>
        </authorList>
    </citation>
    <scope>NUCLEOTIDE SEQUENCE [LARGE SCALE GENOMIC DNA]</scope>
</reference>
<dbReference type="Pfam" id="PF17719">
    <property type="entry name" value="DUF5564"/>
    <property type="match status" value="1"/>
</dbReference>
<protein>
    <submittedName>
        <fullName evidence="2">DgyrCDS2832</fullName>
    </submittedName>
</protein>
<dbReference type="PANTHER" id="PTHR21580:SF28">
    <property type="entry name" value="BOREALIN N-TERMINAL DOMAIN-CONTAINING PROTEIN-RELATED"/>
    <property type="match status" value="1"/>
</dbReference>
<feature type="compositionally biased region" description="Basic residues" evidence="1">
    <location>
        <begin position="1"/>
        <end position="19"/>
    </location>
</feature>
<organism evidence="2 3">
    <name type="scientific">Dimorphilus gyrociliatus</name>
    <dbReference type="NCBI Taxonomy" id="2664684"/>
    <lineage>
        <taxon>Eukaryota</taxon>
        <taxon>Metazoa</taxon>
        <taxon>Spiralia</taxon>
        <taxon>Lophotrochozoa</taxon>
        <taxon>Annelida</taxon>
        <taxon>Polychaeta</taxon>
        <taxon>Polychaeta incertae sedis</taxon>
        <taxon>Dinophilidae</taxon>
        <taxon>Dimorphilus</taxon>
    </lineage>
</organism>
<feature type="region of interest" description="Disordered" evidence="1">
    <location>
        <begin position="40"/>
        <end position="100"/>
    </location>
</feature>
<evidence type="ECO:0000313" key="3">
    <source>
        <dbReference type="Proteomes" id="UP000549394"/>
    </source>
</evidence>
<dbReference type="OrthoDB" id="429991at2759"/>
<dbReference type="Proteomes" id="UP000549394">
    <property type="component" value="Unassembled WGS sequence"/>
</dbReference>
<dbReference type="AlphaFoldDB" id="A0A7I8VCP1"/>
<evidence type="ECO:0000256" key="1">
    <source>
        <dbReference type="SAM" id="MobiDB-lite"/>
    </source>
</evidence>
<name>A0A7I8VCP1_9ANNE</name>
<sequence>MGRRRKAHKDNVKARKLKANIKTDIPNKEIITEDILKKRRTNPHAKVSLSGKKKRRILKRLKHSKTGSNPTNDEEMMEVKPQEKTTKKTPTKKKQTKNVEIGPGPAAYLLPSTFAYDCHDVTKKRAPAISIAGKIKTKEEIGCGPGPGKVMIAKFLTNTGVNKGPEISIKGRNFFQSLKRDADPKLRNIGPSDSKLYRSQPAFTIQSKNYPKVKNEDSPAPNRYCISSTLGKGPSFSLSGRWKAKTLKSNDCPRYQLGHKTKLDAPAFSIQSRHEPPTYSSVIPGPMYKINYDSILPSVHGSYFGCRHRDGVGTMRCPSPSSDS</sequence>
<dbReference type="InterPro" id="IPR037691">
    <property type="entry name" value="C11orf98"/>
</dbReference>
<gene>
    <name evidence="2" type="ORF">DGYR_LOCUS2626</name>
</gene>